<dbReference type="Pfam" id="PF02214">
    <property type="entry name" value="BTB_2"/>
    <property type="match status" value="1"/>
</dbReference>
<evidence type="ECO:0000313" key="4">
    <source>
        <dbReference type="WBParaSite" id="TREG1_98670.1"/>
    </source>
</evidence>
<dbReference type="SMART" id="SM00225">
    <property type="entry name" value="BTB"/>
    <property type="match status" value="1"/>
</dbReference>
<sequence>MEQNMMIPEQITSSAQTTQYLSSVQSLQSPPNTTMHTNELSTEKTTELLKLLQTASYAQNILQLNWINSLSSNLLQDYVESKDRNNNECVPVNDNLNQDNSVKINQGILNDDVIIKLISRLQQYQQINTINSESANNLLKITTAFDTTESVIPNDTINNNNNINNMTTWSPNKPYQLCSEERQYQEYQDNNSKLLLPEVTSSFGTLNNSHLSSVSSSKITTNANLTSYAETYNLINMNSLPNIDSSTNRMLKSDEQHLSESSRKLESTFKCENEKHFPVVQQDTPQQQQQQQQQSSKPHDVTNKKTLQWAKLGVPQPAILTKYSAPVHIDVGGTLYTSSLKALTKYPKSLLGKMFNGTIPIVLDTMKQHYFIDRDGTLFRHVLNFLRTDKVNLDPHFTEMDQLIEEANFYGLYEMTCQLKQIKGRLKRRDVSQFEQFIEEKKDQKIHADEKESQCTPRKQLKIDSLNQSHLNESYSYRSEIGDTGISYSRDYSTANSSFYQNDDEIQGDDPSKNRLMYKKYSCIMLEINISPPHQGKIILSKCNNQKLLRCFNELNAHFANILPNCFQIVECEDYSELSWFMMSSYQQLKLWELLLNHECELVTQYESKQTDKNCIIYLFQVKL</sequence>
<dbReference type="SUPFAM" id="SSF54695">
    <property type="entry name" value="POZ domain"/>
    <property type="match status" value="1"/>
</dbReference>
<evidence type="ECO:0000256" key="1">
    <source>
        <dbReference type="SAM" id="MobiDB-lite"/>
    </source>
</evidence>
<dbReference type="Gene3D" id="3.30.710.10">
    <property type="entry name" value="Potassium Channel Kv1.1, Chain A"/>
    <property type="match status" value="1"/>
</dbReference>
<dbReference type="AlphaFoldDB" id="A0AA85KN49"/>
<dbReference type="InterPro" id="IPR003131">
    <property type="entry name" value="T1-type_BTB"/>
</dbReference>
<evidence type="ECO:0000313" key="3">
    <source>
        <dbReference type="Proteomes" id="UP000050795"/>
    </source>
</evidence>
<reference evidence="3" key="1">
    <citation type="submission" date="2022-06" db="EMBL/GenBank/DDBJ databases">
        <authorList>
            <person name="Berger JAMES D."/>
            <person name="Berger JAMES D."/>
        </authorList>
    </citation>
    <scope>NUCLEOTIDE SEQUENCE [LARGE SCALE GENOMIC DNA]</scope>
</reference>
<dbReference type="GO" id="GO:0051260">
    <property type="term" value="P:protein homooligomerization"/>
    <property type="evidence" value="ECO:0007669"/>
    <property type="project" value="InterPro"/>
</dbReference>
<reference evidence="4" key="2">
    <citation type="submission" date="2023-11" db="UniProtKB">
        <authorList>
            <consortium name="WormBaseParasite"/>
        </authorList>
    </citation>
    <scope>IDENTIFICATION</scope>
</reference>
<feature type="domain" description="BTB" evidence="2">
    <location>
        <begin position="325"/>
        <end position="427"/>
    </location>
</feature>
<protein>
    <recommendedName>
        <fullName evidence="2">BTB domain-containing protein</fullName>
    </recommendedName>
</protein>
<dbReference type="WBParaSite" id="TREG1_98670.1">
    <property type="protein sequence ID" value="TREG1_98670.1"/>
    <property type="gene ID" value="TREG1_98670"/>
</dbReference>
<evidence type="ECO:0000259" key="2">
    <source>
        <dbReference type="SMART" id="SM00225"/>
    </source>
</evidence>
<keyword evidence="3" id="KW-1185">Reference proteome</keyword>
<dbReference type="PANTHER" id="PTHR14499:SF67">
    <property type="entry name" value="BTB_POZ DOMAIN-CONTAINING PROTEIN TIWAZ"/>
    <property type="match status" value="1"/>
</dbReference>
<feature type="compositionally biased region" description="Low complexity" evidence="1">
    <location>
        <begin position="281"/>
        <end position="294"/>
    </location>
</feature>
<dbReference type="InterPro" id="IPR000210">
    <property type="entry name" value="BTB/POZ_dom"/>
</dbReference>
<dbReference type="PANTHER" id="PTHR14499">
    <property type="entry name" value="POTASSIUM CHANNEL TETRAMERIZATION DOMAIN-CONTAINING"/>
    <property type="match status" value="1"/>
</dbReference>
<dbReference type="Proteomes" id="UP000050795">
    <property type="component" value="Unassembled WGS sequence"/>
</dbReference>
<dbReference type="InterPro" id="IPR011333">
    <property type="entry name" value="SKP1/BTB/POZ_sf"/>
</dbReference>
<feature type="region of interest" description="Disordered" evidence="1">
    <location>
        <begin position="279"/>
        <end position="302"/>
    </location>
</feature>
<name>A0AA85KN49_TRIRE</name>
<accession>A0AA85KN49</accession>
<organism evidence="3 4">
    <name type="scientific">Trichobilharzia regenti</name>
    <name type="common">Nasal bird schistosome</name>
    <dbReference type="NCBI Taxonomy" id="157069"/>
    <lineage>
        <taxon>Eukaryota</taxon>
        <taxon>Metazoa</taxon>
        <taxon>Spiralia</taxon>
        <taxon>Lophotrochozoa</taxon>
        <taxon>Platyhelminthes</taxon>
        <taxon>Trematoda</taxon>
        <taxon>Digenea</taxon>
        <taxon>Strigeidida</taxon>
        <taxon>Schistosomatoidea</taxon>
        <taxon>Schistosomatidae</taxon>
        <taxon>Trichobilharzia</taxon>
    </lineage>
</organism>
<proteinExistence type="predicted"/>